<feature type="transmembrane region" description="Helical" evidence="6">
    <location>
        <begin position="196"/>
        <end position="221"/>
    </location>
</feature>
<dbReference type="NCBIfam" id="TIGR00765">
    <property type="entry name" value="yihY_not_rbn"/>
    <property type="match status" value="1"/>
</dbReference>
<keyword evidence="2" id="KW-1003">Cell membrane</keyword>
<keyword evidence="5 6" id="KW-0472">Membrane</keyword>
<keyword evidence="8" id="KW-1185">Reference proteome</keyword>
<evidence type="ECO:0000256" key="2">
    <source>
        <dbReference type="ARBA" id="ARBA00022475"/>
    </source>
</evidence>
<keyword evidence="3 6" id="KW-0812">Transmembrane</keyword>
<feature type="transmembrane region" description="Helical" evidence="6">
    <location>
        <begin position="268"/>
        <end position="290"/>
    </location>
</feature>
<feature type="transmembrane region" description="Helical" evidence="6">
    <location>
        <begin position="51"/>
        <end position="76"/>
    </location>
</feature>
<dbReference type="EMBL" id="JBBVGT010000003">
    <property type="protein sequence ID" value="MFB5946743.1"/>
    <property type="molecule type" value="Genomic_DNA"/>
</dbReference>
<sequence>MHNTLLKFKPYDYFIEWTKVVVLPGFGSLPLYTVAVFFFQEIARESLLNKAAALAYNFLLAIFPGVIFIFTLIPYIPVQNFQEQLLSFIALALPENAYEVIQSTVEDIIINQNRGLLSFGFIAALLFATNGLTSLMNAFNKASLITETRSWFRQRMVSIGLSFMVVIALAIGFTIITISSYIFTYFRSLLEIDESFWLNVIYVTRWFILAAVYFFTVSMIYKFGPSSSARWKFFSPGATLATILAILIFLGFAYYINHFNAYNRLYGSIGTLIVIMIWLYLNSLILLIGFELNAAIELSKRSIKIVKPRFNSFKTDKPAEERYKRF</sequence>
<comment type="subcellular location">
    <subcellularLocation>
        <location evidence="1">Cell membrane</location>
        <topology evidence="1">Multi-pass membrane protein</topology>
    </subcellularLocation>
</comment>
<feature type="transmembrane region" description="Helical" evidence="6">
    <location>
        <begin position="233"/>
        <end position="256"/>
    </location>
</feature>
<gene>
    <name evidence="7" type="ORF">WKR92_12995</name>
</gene>
<name>A0ABV5CGN9_9SPHI</name>
<dbReference type="Pfam" id="PF03631">
    <property type="entry name" value="Virul_fac_BrkB"/>
    <property type="match status" value="1"/>
</dbReference>
<dbReference type="RefSeq" id="WP_375558272.1">
    <property type="nucleotide sequence ID" value="NZ_JBBVGT010000003.1"/>
</dbReference>
<evidence type="ECO:0000256" key="6">
    <source>
        <dbReference type="SAM" id="Phobius"/>
    </source>
</evidence>
<reference evidence="7 8" key="1">
    <citation type="submission" date="2024-04" db="EMBL/GenBank/DDBJ databases">
        <title>Albibacterium profundi sp. nov., isolated from sediment of the Challenger Deep of Mariana Trench.</title>
        <authorList>
            <person name="Wang Y."/>
        </authorList>
    </citation>
    <scope>NUCLEOTIDE SEQUENCE [LARGE SCALE GENOMIC DNA]</scope>
    <source>
        <strain evidence="7 8">RHL897</strain>
    </source>
</reference>
<evidence type="ECO:0000313" key="7">
    <source>
        <dbReference type="EMBL" id="MFB5946743.1"/>
    </source>
</evidence>
<dbReference type="Proteomes" id="UP001580928">
    <property type="component" value="Unassembled WGS sequence"/>
</dbReference>
<feature type="transmembrane region" description="Helical" evidence="6">
    <location>
        <begin position="20"/>
        <end position="39"/>
    </location>
</feature>
<evidence type="ECO:0000313" key="8">
    <source>
        <dbReference type="Proteomes" id="UP001580928"/>
    </source>
</evidence>
<organism evidence="7 8">
    <name type="scientific">Albibacterium profundi</name>
    <dbReference type="NCBI Taxonomy" id="3134906"/>
    <lineage>
        <taxon>Bacteria</taxon>
        <taxon>Pseudomonadati</taxon>
        <taxon>Bacteroidota</taxon>
        <taxon>Sphingobacteriia</taxon>
        <taxon>Sphingobacteriales</taxon>
        <taxon>Sphingobacteriaceae</taxon>
        <taxon>Albibacterium</taxon>
    </lineage>
</organism>
<evidence type="ECO:0000256" key="4">
    <source>
        <dbReference type="ARBA" id="ARBA00022989"/>
    </source>
</evidence>
<keyword evidence="4 6" id="KW-1133">Transmembrane helix</keyword>
<dbReference type="InterPro" id="IPR017039">
    <property type="entry name" value="Virul_fac_BrkB"/>
</dbReference>
<comment type="caution">
    <text evidence="7">The sequence shown here is derived from an EMBL/GenBank/DDBJ whole genome shotgun (WGS) entry which is preliminary data.</text>
</comment>
<feature type="transmembrane region" description="Helical" evidence="6">
    <location>
        <begin position="116"/>
        <end position="139"/>
    </location>
</feature>
<evidence type="ECO:0000256" key="5">
    <source>
        <dbReference type="ARBA" id="ARBA00023136"/>
    </source>
</evidence>
<feature type="transmembrane region" description="Helical" evidence="6">
    <location>
        <begin position="159"/>
        <end position="184"/>
    </location>
</feature>
<accession>A0ABV5CGN9</accession>
<evidence type="ECO:0000256" key="1">
    <source>
        <dbReference type="ARBA" id="ARBA00004651"/>
    </source>
</evidence>
<dbReference type="PIRSF" id="PIRSF035875">
    <property type="entry name" value="RNase_BN"/>
    <property type="match status" value="1"/>
</dbReference>
<dbReference type="PANTHER" id="PTHR30213">
    <property type="entry name" value="INNER MEMBRANE PROTEIN YHJD"/>
    <property type="match status" value="1"/>
</dbReference>
<protein>
    <submittedName>
        <fullName evidence="7">YihY/virulence factor BrkB family protein</fullName>
    </submittedName>
</protein>
<dbReference type="PANTHER" id="PTHR30213:SF0">
    <property type="entry name" value="UPF0761 MEMBRANE PROTEIN YIHY"/>
    <property type="match status" value="1"/>
</dbReference>
<evidence type="ECO:0000256" key="3">
    <source>
        <dbReference type="ARBA" id="ARBA00022692"/>
    </source>
</evidence>
<proteinExistence type="predicted"/>